<dbReference type="SUPFAM" id="SSF52540">
    <property type="entry name" value="P-loop containing nucleoside triphosphate hydrolases"/>
    <property type="match status" value="1"/>
</dbReference>
<accession>A0AAJ7R9B2</accession>
<dbReference type="Proteomes" id="UP000694920">
    <property type="component" value="Unplaced"/>
</dbReference>
<feature type="compositionally biased region" description="Basic and acidic residues" evidence="1">
    <location>
        <begin position="414"/>
        <end position="424"/>
    </location>
</feature>
<dbReference type="KEGG" id="ccin:107263295"/>
<dbReference type="Gene3D" id="1.10.8.60">
    <property type="match status" value="1"/>
</dbReference>
<feature type="compositionally biased region" description="Basic residues" evidence="1">
    <location>
        <begin position="402"/>
        <end position="413"/>
    </location>
</feature>
<dbReference type="PANTHER" id="PTHR14690:SF9">
    <property type="entry name" value="GH08353P"/>
    <property type="match status" value="1"/>
</dbReference>
<reference evidence="4" key="1">
    <citation type="submission" date="2025-08" db="UniProtKB">
        <authorList>
            <consortium name="RefSeq"/>
        </authorList>
    </citation>
    <scope>IDENTIFICATION</scope>
</reference>
<feature type="compositionally biased region" description="Polar residues" evidence="1">
    <location>
        <begin position="438"/>
        <end position="448"/>
    </location>
</feature>
<feature type="domain" description="ATPase AAA-type core" evidence="2">
    <location>
        <begin position="628"/>
        <end position="754"/>
    </location>
</feature>
<dbReference type="PANTHER" id="PTHR14690">
    <property type="entry name" value="IQ MOTIF CONTAINING WITH AAA DOMAIN 1"/>
    <property type="match status" value="1"/>
</dbReference>
<dbReference type="GO" id="GO:0016887">
    <property type="term" value="F:ATP hydrolysis activity"/>
    <property type="evidence" value="ECO:0007669"/>
    <property type="project" value="InterPro"/>
</dbReference>
<dbReference type="GO" id="GO:0005524">
    <property type="term" value="F:ATP binding"/>
    <property type="evidence" value="ECO:0007669"/>
    <property type="project" value="InterPro"/>
</dbReference>
<protein>
    <submittedName>
        <fullName evidence="4">IQ and AAA domain-containing protein 1-like</fullName>
    </submittedName>
</protein>
<dbReference type="AlphaFoldDB" id="A0AAJ7R9B2"/>
<gene>
    <name evidence="4" type="primary">LOC107263295</name>
</gene>
<feature type="region of interest" description="Disordered" evidence="1">
    <location>
        <begin position="402"/>
        <end position="449"/>
    </location>
</feature>
<dbReference type="PROSITE" id="PS50096">
    <property type="entry name" value="IQ"/>
    <property type="match status" value="1"/>
</dbReference>
<dbReference type="RefSeq" id="XP_024936449.1">
    <property type="nucleotide sequence ID" value="XM_025080681.1"/>
</dbReference>
<evidence type="ECO:0000313" key="4">
    <source>
        <dbReference type="RefSeq" id="XP_024936449.1"/>
    </source>
</evidence>
<dbReference type="GeneID" id="107263295"/>
<keyword evidence="3" id="KW-1185">Reference proteome</keyword>
<organism evidence="3 4">
    <name type="scientific">Cephus cinctus</name>
    <name type="common">Wheat stem sawfly</name>
    <dbReference type="NCBI Taxonomy" id="211228"/>
    <lineage>
        <taxon>Eukaryota</taxon>
        <taxon>Metazoa</taxon>
        <taxon>Ecdysozoa</taxon>
        <taxon>Arthropoda</taxon>
        <taxon>Hexapoda</taxon>
        <taxon>Insecta</taxon>
        <taxon>Pterygota</taxon>
        <taxon>Neoptera</taxon>
        <taxon>Endopterygota</taxon>
        <taxon>Hymenoptera</taxon>
        <taxon>Cephoidea</taxon>
        <taxon>Cephidae</taxon>
        <taxon>Cephus</taxon>
    </lineage>
</organism>
<dbReference type="Gene3D" id="3.40.50.300">
    <property type="entry name" value="P-loop containing nucleotide triphosphate hydrolases"/>
    <property type="match status" value="1"/>
</dbReference>
<name>A0AAJ7R9B2_CEPCN</name>
<sequence>MSHAHYSKLWLVTRKDAEKLLKLDETIGNLKSWKSKEDCLNKILPMYLKYRNLVKRLMVCYNQMVQPQKRDLIKQVLNCAIGRMLEYKREIVKLECSDYVWPDNFLIEMKFTQDDVDILSRSYYATDRTRELEERRKYINDLIDSANKPPESIIIETHIIEQTMPSAIDVRNTSSPIKVTKARKVKTGEPSRMQISLESEEHKKAREAREAMAKLWKSTITLIQSHERARSARCIGERARKQYIRNIKLNQGQTELKKPEKSARKQAAMIIQRTWRRYRAREALRKRADRVEELLDMKIPSWRNREVFEKDEANYRRIQNLQPEAVWHLEERTDEESARVHAIKAAGLMEDITDEIREWFILWYNELGYFDIFPVATAGGSILVATGQTLTPEEYLLEKLQKAKKKEKSKGNQKTKEESDENKKLANKKKGKSKTDQAKSQQLSTSESKAFPGLLQANNDFHHYWEFRDESSNPKQREYLDLITEKLCYELQLEMREIVDELMRAELEKLKEALMKDHADDKVKLDAPTAVKAGKMKKKKKEKKDPLGNMAPEDIFFELARNRIIRSQSVVRLKEWIGDLSYQNYEARQELREYRHRLGEVKESVIDYCILPLLSKESHQVAPLVRSICICGLPRHGKGMLADAIFTEVGALVLDLSPETLLNKYLGKKEQNRLMNMVNKVARSYAPSVIFVKGGERPWLKKVPRELRYLQPKRLAALFTKFIKGIKSGDRILFLSTSSEPYKASKKFVKIHEKVILIPVTDYNTLYMFYKELLMKYHGVDRNLDVSCLAKLSVGLPLEFIRQTVENVVGIRRRITLKFKPLQQREIMEELLSYDSPGPKILEQYRKFEKTIPLEKERLKMLANERELREKINSPKKKKKK</sequence>
<dbReference type="Pfam" id="PF00004">
    <property type="entry name" value="AAA"/>
    <property type="match status" value="1"/>
</dbReference>
<dbReference type="InterPro" id="IPR052267">
    <property type="entry name" value="N-DRC_Component"/>
</dbReference>
<evidence type="ECO:0000313" key="3">
    <source>
        <dbReference type="Proteomes" id="UP000694920"/>
    </source>
</evidence>
<evidence type="ECO:0000259" key="2">
    <source>
        <dbReference type="Pfam" id="PF00004"/>
    </source>
</evidence>
<dbReference type="InterPro" id="IPR027417">
    <property type="entry name" value="P-loop_NTPase"/>
</dbReference>
<evidence type="ECO:0000256" key="1">
    <source>
        <dbReference type="SAM" id="MobiDB-lite"/>
    </source>
</evidence>
<dbReference type="InterPro" id="IPR003959">
    <property type="entry name" value="ATPase_AAA_core"/>
</dbReference>
<proteinExistence type="predicted"/>